<dbReference type="EMBL" id="FBWK01000054">
    <property type="protein sequence ID" value="CUX60930.1"/>
    <property type="molecule type" value="Genomic_DNA"/>
</dbReference>
<dbReference type="Pfam" id="PF05532">
    <property type="entry name" value="CsbD"/>
    <property type="match status" value="1"/>
</dbReference>
<keyword evidence="4" id="KW-1185">Reference proteome</keyword>
<feature type="domain" description="CsbD-like" evidence="2">
    <location>
        <begin position="4"/>
        <end position="55"/>
    </location>
</feature>
<evidence type="ECO:0000256" key="1">
    <source>
        <dbReference type="ARBA" id="ARBA00009129"/>
    </source>
</evidence>
<dbReference type="InterPro" id="IPR050423">
    <property type="entry name" value="UPF0337_stress_rsp"/>
</dbReference>
<protein>
    <submittedName>
        <fullName evidence="3">CsbD-like protein</fullName>
    </submittedName>
</protein>
<dbReference type="AlphaFoldDB" id="A0A1S7S0W7"/>
<comment type="similarity">
    <text evidence="1">Belongs to the UPF0337 (CsbD) family.</text>
</comment>
<evidence type="ECO:0000313" key="3">
    <source>
        <dbReference type="EMBL" id="CUX60930.1"/>
    </source>
</evidence>
<evidence type="ECO:0000313" key="4">
    <source>
        <dbReference type="Proteomes" id="UP000191988"/>
    </source>
</evidence>
<reference evidence="4" key="1">
    <citation type="submission" date="2016-01" db="EMBL/GenBank/DDBJ databases">
        <authorList>
            <person name="Regsiter A."/>
            <person name="william w."/>
        </authorList>
    </citation>
    <scope>NUCLEOTIDE SEQUENCE [LARGE SCALE GENOMIC DNA]</scope>
    <source>
        <strain evidence="4">CFBP 6623</strain>
    </source>
</reference>
<dbReference type="STRING" id="1183432.AGR3A_Lc180024"/>
<evidence type="ECO:0000259" key="2">
    <source>
        <dbReference type="Pfam" id="PF05532"/>
    </source>
</evidence>
<dbReference type="RefSeq" id="WP_080843083.1">
    <property type="nucleotide sequence ID" value="NZ_LT009724.1"/>
</dbReference>
<dbReference type="PANTHER" id="PTHR34977:SF1">
    <property type="entry name" value="UPF0337 PROTEIN YJBJ"/>
    <property type="match status" value="1"/>
</dbReference>
<name>A0A1S7S0W7_9HYPH</name>
<dbReference type="PANTHER" id="PTHR34977">
    <property type="entry name" value="UPF0337 PROTEIN YJBJ"/>
    <property type="match status" value="1"/>
</dbReference>
<dbReference type="SUPFAM" id="SSF69047">
    <property type="entry name" value="Hypothetical protein YjbJ"/>
    <property type="match status" value="1"/>
</dbReference>
<sequence length="59" mass="6292">MDKNRIEGIARQAKGTIKEATGKITGNGRLEAEGKAEKVAGHAQEKFGRAKDAITKALK</sequence>
<dbReference type="InterPro" id="IPR008462">
    <property type="entry name" value="CsbD"/>
</dbReference>
<dbReference type="Gene3D" id="1.10.1470.10">
    <property type="entry name" value="YjbJ"/>
    <property type="match status" value="1"/>
</dbReference>
<organism evidence="3 4">
    <name type="scientific">Agrobacterium tomkonis CFBP 6623</name>
    <dbReference type="NCBI Taxonomy" id="1183432"/>
    <lineage>
        <taxon>Bacteria</taxon>
        <taxon>Pseudomonadati</taxon>
        <taxon>Pseudomonadota</taxon>
        <taxon>Alphaproteobacteria</taxon>
        <taxon>Hyphomicrobiales</taxon>
        <taxon>Rhizobiaceae</taxon>
        <taxon>Rhizobium/Agrobacterium group</taxon>
        <taxon>Agrobacterium</taxon>
        <taxon>Agrobacterium tumefaciens complex</taxon>
    </lineage>
</organism>
<dbReference type="InterPro" id="IPR036629">
    <property type="entry name" value="YjbJ_sf"/>
</dbReference>
<proteinExistence type="inferred from homology"/>
<gene>
    <name evidence="3" type="ORF">AGR3A_Lc180024</name>
</gene>
<accession>A0A1S7S0W7</accession>
<dbReference type="Proteomes" id="UP000191988">
    <property type="component" value="Unassembled WGS sequence"/>
</dbReference>